<evidence type="ECO:0000256" key="4">
    <source>
        <dbReference type="ARBA" id="ARBA00023136"/>
    </source>
</evidence>
<name>A0ABU5HLX2_9BACE</name>
<comment type="subcellular location">
    <subcellularLocation>
        <location evidence="1">Cell outer membrane</location>
    </subcellularLocation>
</comment>
<keyword evidence="3 6" id="KW-0732">Signal</keyword>
<evidence type="ECO:0000256" key="5">
    <source>
        <dbReference type="ARBA" id="ARBA00023237"/>
    </source>
</evidence>
<dbReference type="InterPro" id="IPR012944">
    <property type="entry name" value="SusD_RagB_dom"/>
</dbReference>
<accession>A0ABU5HLX2</accession>
<dbReference type="EMBL" id="JARZAK010000002">
    <property type="protein sequence ID" value="MDY7257191.1"/>
    <property type="molecule type" value="Genomic_DNA"/>
</dbReference>
<feature type="signal peptide" evidence="6">
    <location>
        <begin position="1"/>
        <end position="21"/>
    </location>
</feature>
<dbReference type="RefSeq" id="WP_322019282.1">
    <property type="nucleotide sequence ID" value="NZ_JARZAK010000002.1"/>
</dbReference>
<evidence type="ECO:0000256" key="1">
    <source>
        <dbReference type="ARBA" id="ARBA00004442"/>
    </source>
</evidence>
<comment type="caution">
    <text evidence="9">The sequence shown here is derived from an EMBL/GenBank/DDBJ whole genome shotgun (WGS) entry which is preliminary data.</text>
</comment>
<dbReference type="Pfam" id="PF07980">
    <property type="entry name" value="SusD_RagB"/>
    <property type="match status" value="1"/>
</dbReference>
<evidence type="ECO:0000313" key="10">
    <source>
        <dbReference type="Proteomes" id="UP001292913"/>
    </source>
</evidence>
<evidence type="ECO:0000256" key="6">
    <source>
        <dbReference type="SAM" id="SignalP"/>
    </source>
</evidence>
<feature type="chain" id="PRO_5045765013" evidence="6">
    <location>
        <begin position="22"/>
        <end position="541"/>
    </location>
</feature>
<evidence type="ECO:0000256" key="3">
    <source>
        <dbReference type="ARBA" id="ARBA00022729"/>
    </source>
</evidence>
<dbReference type="SUPFAM" id="SSF48452">
    <property type="entry name" value="TPR-like"/>
    <property type="match status" value="1"/>
</dbReference>
<feature type="domain" description="SusD-like N-terminal" evidence="8">
    <location>
        <begin position="24"/>
        <end position="219"/>
    </location>
</feature>
<dbReference type="Pfam" id="PF14322">
    <property type="entry name" value="SusD-like_3"/>
    <property type="match status" value="1"/>
</dbReference>
<dbReference type="Gene3D" id="1.25.40.390">
    <property type="match status" value="1"/>
</dbReference>
<proteinExistence type="inferred from homology"/>
<protein>
    <submittedName>
        <fullName evidence="9">RagB/SusD family nutrient uptake outer membrane protein</fullName>
    </submittedName>
</protein>
<organism evidence="9 10">
    <name type="scientific">Bacteroides vicugnae</name>
    <dbReference type="NCBI Taxonomy" id="3037989"/>
    <lineage>
        <taxon>Bacteria</taxon>
        <taxon>Pseudomonadati</taxon>
        <taxon>Bacteroidota</taxon>
        <taxon>Bacteroidia</taxon>
        <taxon>Bacteroidales</taxon>
        <taxon>Bacteroidaceae</taxon>
        <taxon>Bacteroides</taxon>
    </lineage>
</organism>
<evidence type="ECO:0000256" key="2">
    <source>
        <dbReference type="ARBA" id="ARBA00006275"/>
    </source>
</evidence>
<keyword evidence="5" id="KW-0998">Cell outer membrane</keyword>
<comment type="similarity">
    <text evidence="2">Belongs to the SusD family.</text>
</comment>
<dbReference type="InterPro" id="IPR011990">
    <property type="entry name" value="TPR-like_helical_dom_sf"/>
</dbReference>
<dbReference type="Proteomes" id="UP001292913">
    <property type="component" value="Unassembled WGS sequence"/>
</dbReference>
<keyword evidence="10" id="KW-1185">Reference proteome</keyword>
<evidence type="ECO:0000313" key="9">
    <source>
        <dbReference type="EMBL" id="MDY7257191.1"/>
    </source>
</evidence>
<evidence type="ECO:0000259" key="8">
    <source>
        <dbReference type="Pfam" id="PF14322"/>
    </source>
</evidence>
<reference evidence="9 10" key="1">
    <citation type="submission" date="2023-04" db="EMBL/GenBank/DDBJ databases">
        <title>Bacteroides pacosi sp. nov., isolated from the fecal material of an alpaca.</title>
        <authorList>
            <person name="Miller S."/>
            <person name="Hendry M."/>
            <person name="King J."/>
            <person name="Sankaranarayanan K."/>
            <person name="Lawson P.A."/>
        </authorList>
    </citation>
    <scope>NUCLEOTIDE SEQUENCE [LARGE SCALE GENOMIC DNA]</scope>
    <source>
        <strain evidence="9 10">A2-P53</strain>
    </source>
</reference>
<dbReference type="InterPro" id="IPR033985">
    <property type="entry name" value="SusD-like_N"/>
</dbReference>
<keyword evidence="4" id="KW-0472">Membrane</keyword>
<feature type="domain" description="RagB/SusD" evidence="7">
    <location>
        <begin position="327"/>
        <end position="541"/>
    </location>
</feature>
<evidence type="ECO:0000259" key="7">
    <source>
        <dbReference type="Pfam" id="PF07980"/>
    </source>
</evidence>
<sequence>MKKFTLYSFAALALMLGTASCGDDFLSVEPSSSLPIDGYYTTESRMMESAVAAYDPMQWYDYFGGWAPLSLVWDAMADDMYVGGGNTSDQSQIHLISQYKSDPRNNIDGAWTTSYSGINRSIRLIDNAKASDLSDDKKALFIAEGRAMRAWYYLVLWKTWGNIPFYEENLTSLPYLADQLTVDQVYEKVVVDLESVLDSEVLPMKQPDEWAGRMTQAAASMIYADYVMYQKDQSRYGKALGYMKAIINSHKYDLVKNYNDLYALDKEWNEEIIFDVNYIAKGGKRTWGDANFTGGTVYPEMIGIDGLTIKCAEGHTPEFTSGWGFGSVSKEVYDAFEDNDRRRNVAILNLDKYARAKFAEGDTVTYGGRYQNTGYFLRKYLPRPGDTEGSVGDAGLNHDENLHLYRYAETLLNAAELALATGDGLAQDYFDLVRERAGVASIPVTVDNIINERRLEFVGEGKRYFDLVRSGKAATVLKAGAGVVLRTKRTYNFDKNQWEGENTWGGQAIPERVDWTENKKYIPIPQSEIEAAQGSITQNPY</sequence>
<dbReference type="PROSITE" id="PS51257">
    <property type="entry name" value="PROKAR_LIPOPROTEIN"/>
    <property type="match status" value="1"/>
</dbReference>
<gene>
    <name evidence="9" type="ORF">QHG74_05615</name>
</gene>